<dbReference type="AlphaFoldDB" id="A0A0K2T4F2"/>
<dbReference type="EMBL" id="HACA01003324">
    <property type="protein sequence ID" value="CDW20685.1"/>
    <property type="molecule type" value="Transcribed_RNA"/>
</dbReference>
<organism evidence="1">
    <name type="scientific">Lepeophtheirus salmonis</name>
    <name type="common">Salmon louse</name>
    <name type="synonym">Caligus salmonis</name>
    <dbReference type="NCBI Taxonomy" id="72036"/>
    <lineage>
        <taxon>Eukaryota</taxon>
        <taxon>Metazoa</taxon>
        <taxon>Ecdysozoa</taxon>
        <taxon>Arthropoda</taxon>
        <taxon>Crustacea</taxon>
        <taxon>Multicrustacea</taxon>
        <taxon>Hexanauplia</taxon>
        <taxon>Copepoda</taxon>
        <taxon>Siphonostomatoida</taxon>
        <taxon>Caligidae</taxon>
        <taxon>Lepeophtheirus</taxon>
    </lineage>
</organism>
<name>A0A0K2T4F2_LEPSM</name>
<sequence>LSELSQSKDNNKIDKLMSELEEEMSHYLIVTMNFIKEQFFLLFQNKEKYTNKLLSLAAIWFRISSLYNRVSKFLPLRRSDYRTRISSFLSVECGINDSTKIYLKQRKTELFSFQRYVHLMIDEGNQFR</sequence>
<accession>A0A0K2T4F2</accession>
<proteinExistence type="predicted"/>
<reference evidence="1" key="1">
    <citation type="submission" date="2014-05" db="EMBL/GenBank/DDBJ databases">
        <authorList>
            <person name="Chronopoulou M."/>
        </authorList>
    </citation>
    <scope>NUCLEOTIDE SEQUENCE</scope>
    <source>
        <tissue evidence="1">Whole organism</tissue>
    </source>
</reference>
<feature type="non-terminal residue" evidence="1">
    <location>
        <position position="1"/>
    </location>
</feature>
<protein>
    <submittedName>
        <fullName evidence="1">Uncharacterized protein</fullName>
    </submittedName>
</protein>
<evidence type="ECO:0000313" key="1">
    <source>
        <dbReference type="EMBL" id="CDW20685.1"/>
    </source>
</evidence>